<name>A0A348W743_9RHOB</name>
<dbReference type="GO" id="GO:0016301">
    <property type="term" value="F:kinase activity"/>
    <property type="evidence" value="ECO:0007669"/>
    <property type="project" value="UniProtKB-KW"/>
</dbReference>
<dbReference type="AlphaFoldDB" id="A0A348W743"/>
<proteinExistence type="predicted"/>
<accession>A0A348W743</accession>
<reference evidence="1 2" key="1">
    <citation type="journal article" date="2018" name="Nat. Biotechnol.">
        <title>A standardized bacterial taxonomy based on genome phylogeny substantially revises the tree of life.</title>
        <authorList>
            <person name="Parks D.H."/>
            <person name="Chuvochina M."/>
            <person name="Waite D.W."/>
            <person name="Rinke C."/>
            <person name="Skarshewski A."/>
            <person name="Chaumeil P.A."/>
            <person name="Hugenholtz P."/>
        </authorList>
    </citation>
    <scope>NUCLEOTIDE SEQUENCE [LARGE SCALE GENOMIC DNA]</scope>
    <source>
        <strain evidence="1">UBA9169</strain>
    </source>
</reference>
<dbReference type="EMBL" id="DMVW01000010">
    <property type="protein sequence ID" value="HAR50355.1"/>
    <property type="molecule type" value="Genomic_DNA"/>
</dbReference>
<comment type="caution">
    <text evidence="1">The sequence shown here is derived from an EMBL/GenBank/DDBJ whole genome shotgun (WGS) entry which is preliminary data.</text>
</comment>
<dbReference type="Proteomes" id="UP000264719">
    <property type="component" value="Unassembled WGS sequence"/>
</dbReference>
<keyword evidence="1" id="KW-0808">Transferase</keyword>
<gene>
    <name evidence="1" type="ORF">DCS45_00580</name>
</gene>
<evidence type="ECO:0000313" key="1">
    <source>
        <dbReference type="EMBL" id="HAR50355.1"/>
    </source>
</evidence>
<feature type="non-terminal residue" evidence="1">
    <location>
        <position position="80"/>
    </location>
</feature>
<evidence type="ECO:0000313" key="2">
    <source>
        <dbReference type="Proteomes" id="UP000264719"/>
    </source>
</evidence>
<organism evidence="1 2">
    <name type="scientific">Roseovarius nubinhibens</name>
    <dbReference type="NCBI Taxonomy" id="314263"/>
    <lineage>
        <taxon>Bacteria</taxon>
        <taxon>Pseudomonadati</taxon>
        <taxon>Pseudomonadota</taxon>
        <taxon>Alphaproteobacteria</taxon>
        <taxon>Rhodobacterales</taxon>
        <taxon>Roseobacteraceae</taxon>
        <taxon>Roseovarius</taxon>
    </lineage>
</organism>
<keyword evidence="1" id="KW-0418">Kinase</keyword>
<dbReference type="Gene3D" id="3.30.420.40">
    <property type="match status" value="1"/>
</dbReference>
<protein>
    <submittedName>
        <fullName evidence="1">Anhydro-N-acetylmuramic acid kinase</fullName>
    </submittedName>
</protein>
<sequence>MLGPGIIRALGAMSGTSLDGVDVAALDTDGERIAGFGPSGYRPYEPSEEAVLRAALGRWPGEDLAAAEEVVMRAHIEALS</sequence>